<dbReference type="EMBL" id="JAAVMB010000012">
    <property type="protein sequence ID" value="NKC68511.1"/>
    <property type="molecule type" value="Genomic_DNA"/>
</dbReference>
<evidence type="ECO:0000313" key="1">
    <source>
        <dbReference type="EMBL" id="NKC68511.1"/>
    </source>
</evidence>
<organism evidence="1 2">
    <name type="scientific">Vagococcus fluvialis</name>
    <dbReference type="NCBI Taxonomy" id="2738"/>
    <lineage>
        <taxon>Bacteria</taxon>
        <taxon>Bacillati</taxon>
        <taxon>Bacillota</taxon>
        <taxon>Bacilli</taxon>
        <taxon>Lactobacillales</taxon>
        <taxon>Enterococcaceae</taxon>
        <taxon>Vagococcus</taxon>
    </lineage>
</organism>
<dbReference type="AlphaFoldDB" id="A0A7X6I3I5"/>
<protein>
    <recommendedName>
        <fullName evidence="3">Large polyvalent protein associated domain-containing protein</fullName>
    </recommendedName>
</protein>
<evidence type="ECO:0008006" key="3">
    <source>
        <dbReference type="Google" id="ProtNLM"/>
    </source>
</evidence>
<dbReference type="RefSeq" id="WP_167807699.1">
    <property type="nucleotide sequence ID" value="NZ_JAAVMB010000012.1"/>
</dbReference>
<accession>A0A7X6I3I5</accession>
<proteinExistence type="predicted"/>
<comment type="caution">
    <text evidence="1">The sequence shown here is derived from an EMBL/GenBank/DDBJ whole genome shotgun (WGS) entry which is preliminary data.</text>
</comment>
<reference evidence="1 2" key="1">
    <citation type="submission" date="2020-03" db="EMBL/GenBank/DDBJ databases">
        <title>Bacterial samples isolated from urine from healthy bovine heifers (Gyr breed).</title>
        <authorList>
            <person name="Giannattasio-Ferraz S."/>
            <person name="Maskeri L."/>
            <person name="Penido A."/>
            <person name="Barbosa-Stancioli E.F."/>
            <person name="Putonti C."/>
        </authorList>
    </citation>
    <scope>NUCLEOTIDE SEQUENCE [LARGE SCALE GENOMIC DNA]</scope>
    <source>
        <strain evidence="1 2">UFMG-H7</strain>
    </source>
</reference>
<dbReference type="Proteomes" id="UP000521358">
    <property type="component" value="Unassembled WGS sequence"/>
</dbReference>
<evidence type="ECO:0000313" key="2">
    <source>
        <dbReference type="Proteomes" id="UP000521358"/>
    </source>
</evidence>
<sequence length="173" mass="20211">MEIKGTTIKKELKELGHNTKKISVRVSHHGYGNTTIDVEIKDLSVDLRAVSKYINQTYKEIRYDEHVPGEILEGCNTFVRCDYDYDIFQDAVDSKLPQAKKLIAEFEAEDTYSGIEFFENDHFKAYAFYKDKLISVHSKDEEDNNIYRRHVFYNEHDLARALLILDLYGNFGL</sequence>
<name>A0A7X6I3I5_9ENTE</name>
<gene>
    <name evidence="1" type="ORF">HED35_10460</name>
</gene>